<dbReference type="Proteomes" id="UP000199310">
    <property type="component" value="Unassembled WGS sequence"/>
</dbReference>
<dbReference type="RefSeq" id="WP_089896150.1">
    <property type="nucleotide sequence ID" value="NZ_FOJG01000001.1"/>
</dbReference>
<feature type="compositionally biased region" description="Basic residues" evidence="1">
    <location>
        <begin position="99"/>
        <end position="113"/>
    </location>
</feature>
<evidence type="ECO:0000313" key="3">
    <source>
        <dbReference type="Proteomes" id="UP000199310"/>
    </source>
</evidence>
<sequence>MTDSNKPTGKHLKKNAGLKVTEVLTALTDLKELLGEKKFHRNVKKAAKAMIAGLTDRPKGPAKPKKKAAAEKAAAPKATSPKATAPKAADKKAADKKVTSKKTAPKKAAAKKD</sequence>
<dbReference type="STRING" id="29529.SAMN04488122_3092"/>
<feature type="compositionally biased region" description="Low complexity" evidence="1">
    <location>
        <begin position="71"/>
        <end position="87"/>
    </location>
</feature>
<accession>A0A1I0RMW1</accession>
<name>A0A1I0RMW1_9BACT</name>
<protein>
    <recommendedName>
        <fullName evidence="4">Histone H1/5</fullName>
    </recommendedName>
</protein>
<gene>
    <name evidence="2" type="ORF">SAMN04488122_3092</name>
</gene>
<dbReference type="AlphaFoldDB" id="A0A1I0RMW1"/>
<reference evidence="3" key="1">
    <citation type="submission" date="2016-10" db="EMBL/GenBank/DDBJ databases">
        <authorList>
            <person name="Varghese N."/>
            <person name="Submissions S."/>
        </authorList>
    </citation>
    <scope>NUCLEOTIDE SEQUENCE [LARGE SCALE GENOMIC DNA]</scope>
    <source>
        <strain evidence="3">DSM 3695</strain>
    </source>
</reference>
<evidence type="ECO:0000313" key="2">
    <source>
        <dbReference type="EMBL" id="SEW42329.1"/>
    </source>
</evidence>
<evidence type="ECO:0000256" key="1">
    <source>
        <dbReference type="SAM" id="MobiDB-lite"/>
    </source>
</evidence>
<organism evidence="2 3">
    <name type="scientific">Chitinophaga arvensicola</name>
    <dbReference type="NCBI Taxonomy" id="29529"/>
    <lineage>
        <taxon>Bacteria</taxon>
        <taxon>Pseudomonadati</taxon>
        <taxon>Bacteroidota</taxon>
        <taxon>Chitinophagia</taxon>
        <taxon>Chitinophagales</taxon>
        <taxon>Chitinophagaceae</taxon>
        <taxon>Chitinophaga</taxon>
    </lineage>
</organism>
<keyword evidence="3" id="KW-1185">Reference proteome</keyword>
<feature type="compositionally biased region" description="Basic and acidic residues" evidence="1">
    <location>
        <begin position="88"/>
        <end position="98"/>
    </location>
</feature>
<feature type="region of interest" description="Disordered" evidence="1">
    <location>
        <begin position="50"/>
        <end position="113"/>
    </location>
</feature>
<dbReference type="EMBL" id="FOJG01000001">
    <property type="protein sequence ID" value="SEW42329.1"/>
    <property type="molecule type" value="Genomic_DNA"/>
</dbReference>
<evidence type="ECO:0008006" key="4">
    <source>
        <dbReference type="Google" id="ProtNLM"/>
    </source>
</evidence>
<proteinExistence type="predicted"/>